<dbReference type="Proteomes" id="UP000584824">
    <property type="component" value="Unassembled WGS sequence"/>
</dbReference>
<dbReference type="RefSeq" id="WP_183792793.1">
    <property type="nucleotide sequence ID" value="NZ_JACIDU010000009.1"/>
</dbReference>
<evidence type="ECO:0008006" key="4">
    <source>
        <dbReference type="Google" id="ProtNLM"/>
    </source>
</evidence>
<protein>
    <recommendedName>
        <fullName evidence="4">DUF3426 domain-containing protein</fullName>
    </recommendedName>
</protein>
<dbReference type="EMBL" id="JACIDU010000009">
    <property type="protein sequence ID" value="MBB4103859.1"/>
    <property type="molecule type" value="Genomic_DNA"/>
</dbReference>
<evidence type="ECO:0000256" key="1">
    <source>
        <dbReference type="SAM" id="Phobius"/>
    </source>
</evidence>
<reference evidence="2 3" key="1">
    <citation type="submission" date="2020-08" db="EMBL/GenBank/DDBJ databases">
        <title>Genomic Encyclopedia of Type Strains, Phase IV (KMG-IV): sequencing the most valuable type-strain genomes for metagenomic binning, comparative biology and taxonomic classification.</title>
        <authorList>
            <person name="Goeker M."/>
        </authorList>
    </citation>
    <scope>NUCLEOTIDE SEQUENCE [LARGE SCALE GENOMIC DNA]</scope>
    <source>
        <strain evidence="2 3">DSM 26385</strain>
    </source>
</reference>
<keyword evidence="3" id="KW-1185">Reference proteome</keyword>
<keyword evidence="1" id="KW-0812">Transmembrane</keyword>
<keyword evidence="1" id="KW-0472">Membrane</keyword>
<gene>
    <name evidence="2" type="ORF">GGQ66_002427</name>
</gene>
<accession>A0A7W6K2B4</accession>
<evidence type="ECO:0000313" key="3">
    <source>
        <dbReference type="Proteomes" id="UP000584824"/>
    </source>
</evidence>
<organism evidence="2 3">
    <name type="scientific">Allorhizobium borbori</name>
    <dbReference type="NCBI Taxonomy" id="485907"/>
    <lineage>
        <taxon>Bacteria</taxon>
        <taxon>Pseudomonadati</taxon>
        <taxon>Pseudomonadota</taxon>
        <taxon>Alphaproteobacteria</taxon>
        <taxon>Hyphomicrobiales</taxon>
        <taxon>Rhizobiaceae</taxon>
        <taxon>Rhizobium/Agrobacterium group</taxon>
        <taxon>Allorhizobium</taxon>
    </lineage>
</organism>
<dbReference type="AlphaFoldDB" id="A0A7W6K2B4"/>
<comment type="caution">
    <text evidence="2">The sequence shown here is derived from an EMBL/GenBank/DDBJ whole genome shotgun (WGS) entry which is preliminary data.</text>
</comment>
<feature type="transmembrane region" description="Helical" evidence="1">
    <location>
        <begin position="89"/>
        <end position="111"/>
    </location>
</feature>
<keyword evidence="1" id="KW-1133">Transmembrane helix</keyword>
<proteinExistence type="predicted"/>
<name>A0A7W6K2B4_9HYPH</name>
<sequence length="217" mass="23096">MTVSSARRHKALAYDILTPDAPRARQRQQRAPETIVDAEFVTLRDTVQPSRAGNDNRTVEPVRVDFMAAVRGLMESVETRLTSLSVDMFSALVAALFVVVFVLAGGLSSLFPQEASPAPAQPLVITHASLTPQEANGMRLLTINGVIENHGQAAMAVPPVRASLMAGENLVASIVIDPPVALVQPGHSHGFVARVVHPGGKMPELKLSFSPQDVPGT</sequence>
<evidence type="ECO:0000313" key="2">
    <source>
        <dbReference type="EMBL" id="MBB4103859.1"/>
    </source>
</evidence>